<dbReference type="SUPFAM" id="SSF102114">
    <property type="entry name" value="Radical SAM enzymes"/>
    <property type="match status" value="1"/>
</dbReference>
<dbReference type="InterPro" id="IPR013785">
    <property type="entry name" value="Aldolase_TIM"/>
</dbReference>
<dbReference type="RefSeq" id="WP_007128095.1">
    <property type="nucleotide sequence ID" value="NZ_CP139098.1"/>
</dbReference>
<comment type="function">
    <text evidence="13">Specifically methylates position 8 of adenine 2503 in 23S rRNA. Confers resistance to some classes of antibiotics.</text>
</comment>
<evidence type="ECO:0000256" key="9">
    <source>
        <dbReference type="ARBA" id="ARBA00023004"/>
    </source>
</evidence>
<evidence type="ECO:0000259" key="14">
    <source>
        <dbReference type="PROSITE" id="PS51918"/>
    </source>
</evidence>
<keyword evidence="6 13" id="KW-0808">Transferase</keyword>
<evidence type="ECO:0000256" key="13">
    <source>
        <dbReference type="HAMAP-Rule" id="MF_01873"/>
    </source>
</evidence>
<dbReference type="PROSITE" id="PS51918">
    <property type="entry name" value="RADICAL_SAM"/>
    <property type="match status" value="1"/>
</dbReference>
<evidence type="ECO:0000256" key="5">
    <source>
        <dbReference type="ARBA" id="ARBA00022603"/>
    </source>
</evidence>
<keyword evidence="11 13" id="KW-1015">Disulfide bond</keyword>
<evidence type="ECO:0000256" key="7">
    <source>
        <dbReference type="ARBA" id="ARBA00022691"/>
    </source>
</evidence>
<feature type="domain" description="Radical SAM core" evidence="14">
    <location>
        <begin position="96"/>
        <end position="331"/>
    </location>
</feature>
<feature type="binding site" evidence="13">
    <location>
        <position position="117"/>
    </location>
    <ligand>
        <name>[4Fe-4S] cluster</name>
        <dbReference type="ChEBI" id="CHEBI:49883"/>
        <note>4Fe-4S-S-AdoMet</note>
    </ligand>
</feature>
<dbReference type="NCBIfam" id="NF000424">
    <property type="entry name" value="CfrAB"/>
    <property type="match status" value="1"/>
</dbReference>
<dbReference type="InterPro" id="IPR005839">
    <property type="entry name" value="Methylthiotransferase"/>
</dbReference>
<evidence type="ECO:0000256" key="8">
    <source>
        <dbReference type="ARBA" id="ARBA00022723"/>
    </source>
</evidence>
<organism evidence="15 16">
    <name type="scientific">Paenibacillus lactis</name>
    <dbReference type="NCBI Taxonomy" id="228574"/>
    <lineage>
        <taxon>Bacteria</taxon>
        <taxon>Bacillati</taxon>
        <taxon>Bacillota</taxon>
        <taxon>Bacilli</taxon>
        <taxon>Bacillales</taxon>
        <taxon>Paenibacillaceae</taxon>
        <taxon>Paenibacillus</taxon>
    </lineage>
</organism>
<dbReference type="NCBIfam" id="TIGR04432">
    <property type="entry name" value="rSAM_Cfr"/>
    <property type="match status" value="1"/>
</dbReference>
<feature type="binding site" evidence="13">
    <location>
        <begin position="210"/>
        <end position="212"/>
    </location>
    <ligand>
        <name>S-adenosyl-L-methionine</name>
        <dbReference type="ChEBI" id="CHEBI:59789"/>
    </ligand>
</feature>
<evidence type="ECO:0000256" key="10">
    <source>
        <dbReference type="ARBA" id="ARBA00023014"/>
    </source>
</evidence>
<accession>A0ABS4FC18</accession>
<comment type="subcellular location">
    <subcellularLocation>
        <location evidence="1 13">Cytoplasm</location>
    </subcellularLocation>
</comment>
<protein>
    <recommendedName>
        <fullName evidence="13">Ribosomal RNA large subunit methyltransferase Cfr</fullName>
        <ecNumber evidence="13">2.1.1.224</ecNumber>
    </recommendedName>
    <alternativeName>
        <fullName evidence="13">23S rRNA (adenine(2503)-C(8))-methyltransferase</fullName>
    </alternativeName>
    <alternativeName>
        <fullName evidence="13">23S rRNA m8A2503 methyltransferase</fullName>
    </alternativeName>
</protein>
<dbReference type="PANTHER" id="PTHR30544:SF5">
    <property type="entry name" value="RADICAL SAM CORE DOMAIN-CONTAINING PROTEIN"/>
    <property type="match status" value="1"/>
</dbReference>
<dbReference type="Pfam" id="PF04055">
    <property type="entry name" value="Radical_SAM"/>
    <property type="match status" value="1"/>
</dbReference>
<dbReference type="InterPro" id="IPR007197">
    <property type="entry name" value="rSAM"/>
</dbReference>
<feature type="binding site" evidence="13">
    <location>
        <position position="187"/>
    </location>
    <ligand>
        <name>S-adenosyl-L-methionine</name>
        <dbReference type="ChEBI" id="CHEBI:59789"/>
    </ligand>
</feature>
<comment type="cofactor">
    <cofactor evidence="13">
        <name>[4Fe-4S] cluster</name>
        <dbReference type="ChEBI" id="CHEBI:49883"/>
    </cofactor>
    <text evidence="13">Binds 1 [4Fe-4S] cluster. The cluster is coordinated with 3 cysteines and an exchangeable S-adenosyl-L-methionine.</text>
</comment>
<evidence type="ECO:0000256" key="6">
    <source>
        <dbReference type="ARBA" id="ARBA00022679"/>
    </source>
</evidence>
<keyword evidence="8 13" id="KW-0479">Metal-binding</keyword>
<evidence type="ECO:0000256" key="11">
    <source>
        <dbReference type="ARBA" id="ARBA00023157"/>
    </source>
</evidence>
<dbReference type="EMBL" id="JAGGKI010000006">
    <property type="protein sequence ID" value="MBP1893802.1"/>
    <property type="molecule type" value="Genomic_DNA"/>
</dbReference>
<keyword evidence="4 13" id="KW-0698">rRNA processing</keyword>
<keyword evidence="5 13" id="KW-0489">Methyltransferase</keyword>
<evidence type="ECO:0000256" key="3">
    <source>
        <dbReference type="ARBA" id="ARBA00022490"/>
    </source>
</evidence>
<proteinExistence type="inferred from homology"/>
<dbReference type="Proteomes" id="UP000706926">
    <property type="component" value="Unassembled WGS sequence"/>
</dbReference>
<feature type="disulfide bond" description="(transient)" evidence="13">
    <location>
        <begin position="103"/>
        <end position="336"/>
    </location>
</feature>
<dbReference type="SFLD" id="SFLDF00275">
    <property type="entry name" value="adenosine_C2_methyltransferase"/>
    <property type="match status" value="1"/>
</dbReference>
<dbReference type="CDD" id="cd01335">
    <property type="entry name" value="Radical_SAM"/>
    <property type="match status" value="1"/>
</dbReference>
<dbReference type="InterPro" id="IPR040072">
    <property type="entry name" value="Methyltransferase_A"/>
</dbReference>
<feature type="binding site" evidence="13">
    <location>
        <position position="291"/>
    </location>
    <ligand>
        <name>S-adenosyl-L-methionine</name>
        <dbReference type="ChEBI" id="CHEBI:59789"/>
    </ligand>
</feature>
<dbReference type="GO" id="GO:0008168">
    <property type="term" value="F:methyltransferase activity"/>
    <property type="evidence" value="ECO:0007669"/>
    <property type="project" value="UniProtKB-KW"/>
</dbReference>
<evidence type="ECO:0000256" key="4">
    <source>
        <dbReference type="ARBA" id="ARBA00022552"/>
    </source>
</evidence>
<keyword evidence="2 13" id="KW-0004">4Fe-4S</keyword>
<gene>
    <name evidence="13" type="primary">cfr</name>
    <name evidence="15" type="ORF">J2Z18_002905</name>
</gene>
<reference evidence="15 16" key="1">
    <citation type="submission" date="2021-03" db="EMBL/GenBank/DDBJ databases">
        <title>Genomic Encyclopedia of Type Strains, Phase IV (KMG-IV): sequencing the most valuable type-strain genomes for metagenomic binning, comparative biology and taxonomic classification.</title>
        <authorList>
            <person name="Goeker M."/>
        </authorList>
    </citation>
    <scope>NUCLEOTIDE SEQUENCE [LARGE SCALE GENOMIC DNA]</scope>
    <source>
        <strain evidence="15 16">DSM 15596</strain>
    </source>
</reference>
<evidence type="ECO:0000256" key="2">
    <source>
        <dbReference type="ARBA" id="ARBA00022485"/>
    </source>
</evidence>
<comment type="miscellaneous">
    <text evidence="13">Reaction proceeds by a ping-pong mechanism involving intermediate methylation of a conserved cysteine residue.</text>
</comment>
<dbReference type="Gene3D" id="1.10.150.530">
    <property type="match status" value="1"/>
</dbReference>
<keyword evidence="3 13" id="KW-0963">Cytoplasm</keyword>
<keyword evidence="7 13" id="KW-0949">S-adenosyl-L-methionine</keyword>
<keyword evidence="9 13" id="KW-0408">Iron</keyword>
<dbReference type="PIRSF" id="PIRSF006004">
    <property type="entry name" value="CHP00048"/>
    <property type="match status" value="1"/>
</dbReference>
<dbReference type="SFLD" id="SFLDF00296">
    <property type="entry name" value="adenosine_C8_methyltransferase"/>
    <property type="match status" value="1"/>
</dbReference>
<dbReference type="EC" id="2.1.1.224" evidence="13"/>
<feature type="binding site" evidence="13">
    <location>
        <position position="114"/>
    </location>
    <ligand>
        <name>[4Fe-4S] cluster</name>
        <dbReference type="ChEBI" id="CHEBI:49883"/>
        <note>4Fe-4S-S-AdoMet</note>
    </ligand>
</feature>
<dbReference type="SFLD" id="SFLDS00029">
    <property type="entry name" value="Radical_SAM"/>
    <property type="match status" value="1"/>
</dbReference>
<name>A0ABS4FC18_9BACL</name>
<dbReference type="Gene3D" id="3.20.20.70">
    <property type="entry name" value="Aldolase class I"/>
    <property type="match status" value="1"/>
</dbReference>
<dbReference type="InterPro" id="IPR022881">
    <property type="entry name" value="rRNA_lsu_MeTfrase_Cfr"/>
</dbReference>
<dbReference type="SFLD" id="SFLDG01061">
    <property type="entry name" value="methylthiotransferase"/>
    <property type="match status" value="1"/>
</dbReference>
<evidence type="ECO:0000313" key="16">
    <source>
        <dbReference type="Proteomes" id="UP000706926"/>
    </source>
</evidence>
<evidence type="ECO:0000256" key="12">
    <source>
        <dbReference type="ARBA" id="ARBA00023251"/>
    </source>
</evidence>
<dbReference type="InterPro" id="IPR004383">
    <property type="entry name" value="rRNA_lsu_MTrfase_RlmN/Cfr"/>
</dbReference>
<comment type="similarity">
    <text evidence="13">Belongs to the radical SAM superfamily. RlmN family. Cfr subfamily.</text>
</comment>
<dbReference type="InterPro" id="IPR058240">
    <property type="entry name" value="rSAM_sf"/>
</dbReference>
<feature type="binding site" evidence="13">
    <location>
        <position position="110"/>
    </location>
    <ligand>
        <name>[4Fe-4S] cluster</name>
        <dbReference type="ChEBI" id="CHEBI:49883"/>
        <note>4Fe-4S-S-AdoMet</note>
    </ligand>
</feature>
<feature type="active site" description="Proton acceptor" evidence="13">
    <location>
        <position position="89"/>
    </location>
</feature>
<dbReference type="HAMAP" id="MF_01873">
    <property type="entry name" value="23SrRNA_methyltr_Cfr"/>
    <property type="match status" value="1"/>
</dbReference>
<dbReference type="SFLD" id="SFLDG01062">
    <property type="entry name" value="methyltransferase_(Class_A)"/>
    <property type="match status" value="1"/>
</dbReference>
<dbReference type="PANTHER" id="PTHR30544">
    <property type="entry name" value="23S RRNA METHYLTRANSFERASE"/>
    <property type="match status" value="1"/>
</dbReference>
<keyword evidence="10 13" id="KW-0411">Iron-sulfur</keyword>
<comment type="caution">
    <text evidence="15">The sequence shown here is derived from an EMBL/GenBank/DDBJ whole genome shotgun (WGS) entry which is preliminary data.</text>
</comment>
<dbReference type="NCBIfam" id="NF011024">
    <property type="entry name" value="PRK14453.1"/>
    <property type="match status" value="1"/>
</dbReference>
<comment type="catalytic activity">
    <reaction evidence="13">
        <text>adenosine(2503) in 23S rRNA + 2 reduced [2Fe-2S]-[ferredoxin] + 2 S-adenosyl-L-methionine = 8-methyladenosine(2503) in 23S rRNA + 5'-deoxyadenosine + L-methionine + 2 oxidized [2Fe-2S]-[ferredoxin] + S-adenosyl-L-homocysteine</text>
        <dbReference type="Rhea" id="RHEA:42632"/>
        <dbReference type="Rhea" id="RHEA-COMP:10000"/>
        <dbReference type="Rhea" id="RHEA-COMP:10001"/>
        <dbReference type="Rhea" id="RHEA-COMP:10152"/>
        <dbReference type="Rhea" id="RHEA-COMP:10153"/>
        <dbReference type="ChEBI" id="CHEBI:17319"/>
        <dbReference type="ChEBI" id="CHEBI:33737"/>
        <dbReference type="ChEBI" id="CHEBI:33738"/>
        <dbReference type="ChEBI" id="CHEBI:57844"/>
        <dbReference type="ChEBI" id="CHEBI:57856"/>
        <dbReference type="ChEBI" id="CHEBI:59789"/>
        <dbReference type="ChEBI" id="CHEBI:74411"/>
        <dbReference type="ChEBI" id="CHEBI:74543"/>
        <dbReference type="EC" id="2.1.1.224"/>
    </reaction>
</comment>
<sequence length="347" mass="39201">MKHLSKYEKIRKILSALKQPNYRYSQITEAIFKNKIRTFEAMNNLPKPLRNELIKELGNNVLSITPKMEQKSNQVSKILFAISGNEYIESVRLSYKTGWESYCISSQCGCGFGCTFCATGTLGLKRNLTTDEITDQLLYFTLNKYPLDSVSFMGMGEALANPYVFDALHVLTVPKLFGLGHRRITVSTIGLIPGIKKLTKEFPQINLTFSLHSPFNDQRSELMPINNHFPLEEVLTVLDEHIQQTKRKVYIAYILLRGINDSTKHAEAVADLLRSRGSWEHLYHVNLIPYNSTDATSQSFAESDQNSINMFLKVLKSKGIHVTVRTQFGSDINAACGQLHGSNGKIE</sequence>
<feature type="active site" description="S-methylcysteine intermediate" evidence="13">
    <location>
        <position position="336"/>
    </location>
</feature>
<dbReference type="GeneID" id="95404873"/>
<keyword evidence="16" id="KW-1185">Reference proteome</keyword>
<keyword evidence="12 13" id="KW-0046">Antibiotic resistance</keyword>
<evidence type="ECO:0000313" key="15">
    <source>
        <dbReference type="EMBL" id="MBP1893802.1"/>
    </source>
</evidence>
<feature type="binding site" evidence="13">
    <location>
        <begin position="156"/>
        <end position="157"/>
    </location>
    <ligand>
        <name>S-adenosyl-L-methionine</name>
        <dbReference type="ChEBI" id="CHEBI:59789"/>
    </ligand>
</feature>
<evidence type="ECO:0000256" key="1">
    <source>
        <dbReference type="ARBA" id="ARBA00004496"/>
    </source>
</evidence>
<dbReference type="GO" id="GO:0032259">
    <property type="term" value="P:methylation"/>
    <property type="evidence" value="ECO:0007669"/>
    <property type="project" value="UniProtKB-KW"/>
</dbReference>